<evidence type="ECO:0000313" key="2">
    <source>
        <dbReference type="Proteomes" id="UP001529510"/>
    </source>
</evidence>
<comment type="caution">
    <text evidence="1">The sequence shown here is derived from an EMBL/GenBank/DDBJ whole genome shotgun (WGS) entry which is preliminary data.</text>
</comment>
<dbReference type="Proteomes" id="UP001529510">
    <property type="component" value="Unassembled WGS sequence"/>
</dbReference>
<proteinExistence type="predicted"/>
<dbReference type="AlphaFoldDB" id="A0ABD0NL57"/>
<evidence type="ECO:0000313" key="1">
    <source>
        <dbReference type="EMBL" id="KAL0162695.1"/>
    </source>
</evidence>
<keyword evidence="2" id="KW-1185">Reference proteome</keyword>
<feature type="non-terminal residue" evidence="1">
    <location>
        <position position="1"/>
    </location>
</feature>
<reference evidence="1 2" key="1">
    <citation type="submission" date="2024-05" db="EMBL/GenBank/DDBJ databases">
        <title>Genome sequencing and assembly of Indian major carp, Cirrhinus mrigala (Hamilton, 1822).</title>
        <authorList>
            <person name="Mohindra V."/>
            <person name="Chowdhury L.M."/>
            <person name="Lal K."/>
            <person name="Jena J.K."/>
        </authorList>
    </citation>
    <scope>NUCLEOTIDE SEQUENCE [LARGE SCALE GENOMIC DNA]</scope>
    <source>
        <strain evidence="1">CM1030</strain>
        <tissue evidence="1">Blood</tissue>
    </source>
</reference>
<accession>A0ABD0NL57</accession>
<sequence length="81" mass="8462">PERARVPECSPERACVPKFCQERASIPNGSPGRAFVPEGSPGSLEAHKCPPTCPFLPPPPLPSDSPSACPQPTICAVGSLR</sequence>
<protein>
    <submittedName>
        <fullName evidence="1">Uncharacterized protein</fullName>
    </submittedName>
</protein>
<gene>
    <name evidence="1" type="ORF">M9458_042091</name>
</gene>
<name>A0ABD0NL57_CIRMR</name>
<organism evidence="1 2">
    <name type="scientific">Cirrhinus mrigala</name>
    <name type="common">Mrigala</name>
    <dbReference type="NCBI Taxonomy" id="683832"/>
    <lineage>
        <taxon>Eukaryota</taxon>
        <taxon>Metazoa</taxon>
        <taxon>Chordata</taxon>
        <taxon>Craniata</taxon>
        <taxon>Vertebrata</taxon>
        <taxon>Euteleostomi</taxon>
        <taxon>Actinopterygii</taxon>
        <taxon>Neopterygii</taxon>
        <taxon>Teleostei</taxon>
        <taxon>Ostariophysi</taxon>
        <taxon>Cypriniformes</taxon>
        <taxon>Cyprinidae</taxon>
        <taxon>Labeoninae</taxon>
        <taxon>Labeonini</taxon>
        <taxon>Cirrhinus</taxon>
    </lineage>
</organism>
<feature type="non-terminal residue" evidence="1">
    <location>
        <position position="81"/>
    </location>
</feature>
<dbReference type="EMBL" id="JAMKFB020000021">
    <property type="protein sequence ID" value="KAL0162695.1"/>
    <property type="molecule type" value="Genomic_DNA"/>
</dbReference>